<evidence type="ECO:0000313" key="2">
    <source>
        <dbReference type="EMBL" id="GAT08926.1"/>
    </source>
</evidence>
<reference evidence="2 4" key="1">
    <citation type="journal article" date="2016" name="Genome Announc.">
        <title>Draft Genome Sequences of Five Rapidly Growing Mycobacterium Species, M. thermoresistibile, M. fortuitum subsp. acetamidolyticum, M. canariasense, M. brisbanense, and M. novocastrense.</title>
        <authorList>
            <person name="Katahira K."/>
            <person name="Ogura Y."/>
            <person name="Gotoh Y."/>
            <person name="Hayashi T."/>
        </authorList>
    </citation>
    <scope>NUCLEOTIDE SEQUENCE [LARGE SCALE GENOMIC DNA]</scope>
    <source>
        <strain evidence="2 4">JCM18114</strain>
    </source>
</reference>
<comment type="caution">
    <text evidence="3">The sequence shown here is derived from an EMBL/GenBank/DDBJ whole genome shotgun (WGS) entry which is preliminary data.</text>
</comment>
<reference evidence="3" key="3">
    <citation type="journal article" date="2022" name="BMC Genomics">
        <title>Comparative genome analysis of mycobacteria focusing on tRNA and non-coding RNA.</title>
        <authorList>
            <person name="Behra P.R.K."/>
            <person name="Pettersson B.M.F."/>
            <person name="Ramesh M."/>
            <person name="Das S."/>
            <person name="Dasgupta S."/>
            <person name="Kirsebom L.A."/>
        </authorList>
    </citation>
    <scope>NUCLEOTIDE SEQUENCE</scope>
    <source>
        <strain evidence="3">DSM 44203</strain>
    </source>
</reference>
<dbReference type="PRINTS" id="PR00081">
    <property type="entry name" value="GDHRDH"/>
</dbReference>
<reference evidence="3" key="2">
    <citation type="submission" date="2020-07" db="EMBL/GenBank/DDBJ databases">
        <authorList>
            <person name="Pettersson B.M.F."/>
            <person name="Behra P.R.K."/>
            <person name="Ramesh M."/>
            <person name="Das S."/>
            <person name="Dasgupta S."/>
            <person name="Kirsebom L.A."/>
        </authorList>
    </citation>
    <scope>NUCLEOTIDE SEQUENCE</scope>
    <source>
        <strain evidence="3">DSM 44203</strain>
    </source>
</reference>
<organism evidence="3 5">
    <name type="scientific">Mycolicibacterium novocastrense</name>
    <name type="common">Mycobacterium novocastrense</name>
    <dbReference type="NCBI Taxonomy" id="59813"/>
    <lineage>
        <taxon>Bacteria</taxon>
        <taxon>Bacillati</taxon>
        <taxon>Actinomycetota</taxon>
        <taxon>Actinomycetes</taxon>
        <taxon>Mycobacteriales</taxon>
        <taxon>Mycobacteriaceae</taxon>
        <taxon>Mycolicibacterium</taxon>
    </lineage>
</organism>
<evidence type="ECO:0000256" key="1">
    <source>
        <dbReference type="ARBA" id="ARBA00023002"/>
    </source>
</evidence>
<sequence length="275" mass="30234">MGKTIVITGASDGVGRAAAQVLASRGHTTVIVGRSREKTEAVAAEVGAPHHCCDFDSLDDVRGLAAELLNRYDKIDVLCNNAGLQLSGARQLTRDGYERTLQVNHLAPALLTRLLLDRLIESKAAVIATSSSAARLVQLHVADLNGEKRFRPLHAYSETKLANVLFTRELHRRYRSAGLAAASFEPGSVASNFANDSTAVMRAVFHSPLRKLLRTPEQGADTLVWLADSAPGVDWPSGEHFRKRRVAKTHRAADDVELRKVLWQHTYEMLDRSQR</sequence>
<proteinExistence type="predicted"/>
<protein>
    <submittedName>
        <fullName evidence="2">Retinol dehydrogenase 14</fullName>
    </submittedName>
    <submittedName>
        <fullName evidence="3">SDR family NAD(P)-dependent oxidoreductase</fullName>
    </submittedName>
</protein>
<keyword evidence="4" id="KW-1185">Reference proteome</keyword>
<dbReference type="Proteomes" id="UP001207528">
    <property type="component" value="Unassembled WGS sequence"/>
</dbReference>
<dbReference type="SUPFAM" id="SSF51735">
    <property type="entry name" value="NAD(P)-binding Rossmann-fold domains"/>
    <property type="match status" value="1"/>
</dbReference>
<dbReference type="InterPro" id="IPR036291">
    <property type="entry name" value="NAD(P)-bd_dom_sf"/>
</dbReference>
<dbReference type="InterPro" id="IPR002347">
    <property type="entry name" value="SDR_fam"/>
</dbReference>
<dbReference type="RefSeq" id="WP_064414579.1">
    <property type="nucleotide sequence ID" value="NZ_BCTA01000027.1"/>
</dbReference>
<dbReference type="EMBL" id="BCTA01000027">
    <property type="protein sequence ID" value="GAT08926.1"/>
    <property type="molecule type" value="Genomic_DNA"/>
</dbReference>
<accession>A0AAW5SPZ3</accession>
<dbReference type="Proteomes" id="UP000069773">
    <property type="component" value="Unassembled WGS sequence"/>
</dbReference>
<dbReference type="GO" id="GO:0016491">
    <property type="term" value="F:oxidoreductase activity"/>
    <property type="evidence" value="ECO:0007669"/>
    <property type="project" value="UniProtKB-KW"/>
</dbReference>
<dbReference type="PANTHER" id="PTHR43157">
    <property type="entry name" value="PHOSPHATIDYLINOSITOL-GLYCAN BIOSYNTHESIS CLASS F PROTEIN-RELATED"/>
    <property type="match status" value="1"/>
</dbReference>
<dbReference type="EMBL" id="JACKTI010000047">
    <property type="protein sequence ID" value="MCV7025516.1"/>
    <property type="molecule type" value="Genomic_DNA"/>
</dbReference>
<name>A0AAW5SPZ3_MYCNV</name>
<gene>
    <name evidence="3" type="ORF">H7I77_19525</name>
    <name evidence="2" type="ORF">RMCN_2059</name>
</gene>
<dbReference type="PANTHER" id="PTHR43157:SF31">
    <property type="entry name" value="PHOSPHATIDYLINOSITOL-GLYCAN BIOSYNTHESIS CLASS F PROTEIN"/>
    <property type="match status" value="1"/>
</dbReference>
<dbReference type="AlphaFoldDB" id="A0AAW5SPZ3"/>
<dbReference type="Pfam" id="PF00106">
    <property type="entry name" value="adh_short"/>
    <property type="match status" value="1"/>
</dbReference>
<evidence type="ECO:0000313" key="4">
    <source>
        <dbReference type="Proteomes" id="UP000069773"/>
    </source>
</evidence>
<dbReference type="Gene3D" id="3.40.50.720">
    <property type="entry name" value="NAD(P)-binding Rossmann-like Domain"/>
    <property type="match status" value="1"/>
</dbReference>
<keyword evidence="1" id="KW-0560">Oxidoreductase</keyword>
<evidence type="ECO:0000313" key="5">
    <source>
        <dbReference type="Proteomes" id="UP001207528"/>
    </source>
</evidence>
<evidence type="ECO:0000313" key="3">
    <source>
        <dbReference type="EMBL" id="MCV7025516.1"/>
    </source>
</evidence>